<dbReference type="EMBL" id="FMCT01000020">
    <property type="protein sequence ID" value="SCF49001.1"/>
    <property type="molecule type" value="Genomic_DNA"/>
</dbReference>
<dbReference type="PANTHER" id="PTHR43008">
    <property type="entry name" value="BENZIL REDUCTASE"/>
    <property type="match status" value="1"/>
</dbReference>
<gene>
    <name evidence="3" type="ORF">GA0070563_12066</name>
</gene>
<protein>
    <submittedName>
        <fullName evidence="3">NADP-dependent 3-hydroxy acid dehydrogenase YdfG</fullName>
    </submittedName>
</protein>
<name>A0A1C5AVC1_9ACTN</name>
<evidence type="ECO:0000256" key="2">
    <source>
        <dbReference type="ARBA" id="ARBA00023002"/>
    </source>
</evidence>
<evidence type="ECO:0000313" key="3">
    <source>
        <dbReference type="EMBL" id="SCF49001.1"/>
    </source>
</evidence>
<dbReference type="InterPro" id="IPR002347">
    <property type="entry name" value="SDR_fam"/>
</dbReference>
<dbReference type="CDD" id="cd05233">
    <property type="entry name" value="SDR_c"/>
    <property type="match status" value="1"/>
</dbReference>
<keyword evidence="4" id="KW-1185">Reference proteome</keyword>
<dbReference type="RefSeq" id="WP_083303017.1">
    <property type="nucleotide sequence ID" value="NZ_FMCT01000020.1"/>
</dbReference>
<dbReference type="GO" id="GO:0050664">
    <property type="term" value="F:oxidoreductase activity, acting on NAD(P)H, oxygen as acceptor"/>
    <property type="evidence" value="ECO:0007669"/>
    <property type="project" value="TreeGrafter"/>
</dbReference>
<dbReference type="SUPFAM" id="SSF51735">
    <property type="entry name" value="NAD(P)-binding Rossmann-fold domains"/>
    <property type="match status" value="1"/>
</dbReference>
<dbReference type="PANTHER" id="PTHR43008:SF4">
    <property type="entry name" value="CHAIN DEHYDROGENASE, PUTATIVE (AFU_ORTHOLOGUE AFUA_4G08710)-RELATED"/>
    <property type="match status" value="1"/>
</dbReference>
<comment type="similarity">
    <text evidence="1">Belongs to the short-chain dehydrogenases/reductases (SDR) family.</text>
</comment>
<dbReference type="InterPro" id="IPR036291">
    <property type="entry name" value="NAD(P)-bd_dom_sf"/>
</dbReference>
<reference evidence="4" key="1">
    <citation type="submission" date="2016-06" db="EMBL/GenBank/DDBJ databases">
        <authorList>
            <person name="Varghese N."/>
            <person name="Submissions Spin"/>
        </authorList>
    </citation>
    <scope>NUCLEOTIDE SEQUENCE [LARGE SCALE GENOMIC DNA]</scope>
    <source>
        <strain evidence="4">DSM 43168</strain>
    </source>
</reference>
<sequence length="246" mass="25683">MAAEGSPVAVVSGTSSGIGAAVAAEFLRRAYTVVGLSRRGNPVLANESGYVDSVVDLRDREALRAALASVADLTADGVRAVVLNAGASPDPADLVKVEWQVASDAYETNVRTALHLVQETAPLLRQGDGGSLTFVGASLANGYQPERWAYAASKAAMTTLMRACSVEFADDAVVANEVRPGPVATAMTMAGLDGEVNDQIIRAINAGFGTDWLKSPRTVAEWIVAIAEFPSNGPTGQVFNYSRKVL</sequence>
<dbReference type="PRINTS" id="PR00081">
    <property type="entry name" value="GDHRDH"/>
</dbReference>
<dbReference type="Gene3D" id="3.40.50.720">
    <property type="entry name" value="NAD(P)-binding Rossmann-like Domain"/>
    <property type="match status" value="1"/>
</dbReference>
<evidence type="ECO:0000256" key="1">
    <source>
        <dbReference type="ARBA" id="ARBA00006484"/>
    </source>
</evidence>
<keyword evidence="2" id="KW-0560">Oxidoreductase</keyword>
<accession>A0A1C5AVC1</accession>
<dbReference type="AlphaFoldDB" id="A0A1C5AVC1"/>
<dbReference type="Pfam" id="PF00106">
    <property type="entry name" value="adh_short"/>
    <property type="match status" value="1"/>
</dbReference>
<organism evidence="3 4">
    <name type="scientific">Micromonospora carbonacea</name>
    <dbReference type="NCBI Taxonomy" id="47853"/>
    <lineage>
        <taxon>Bacteria</taxon>
        <taxon>Bacillati</taxon>
        <taxon>Actinomycetota</taxon>
        <taxon>Actinomycetes</taxon>
        <taxon>Micromonosporales</taxon>
        <taxon>Micromonosporaceae</taxon>
        <taxon>Micromonospora</taxon>
    </lineage>
</organism>
<evidence type="ECO:0000313" key="4">
    <source>
        <dbReference type="Proteomes" id="UP000183585"/>
    </source>
</evidence>
<proteinExistence type="inferred from homology"/>
<dbReference type="Proteomes" id="UP000183585">
    <property type="component" value="Unassembled WGS sequence"/>
</dbReference>